<evidence type="ECO:0000313" key="9">
    <source>
        <dbReference type="Proteomes" id="UP000095558"/>
    </source>
</evidence>
<dbReference type="Pfam" id="PF08244">
    <property type="entry name" value="Glyco_hydro_32C"/>
    <property type="match status" value="1"/>
</dbReference>
<feature type="domain" description="Glycosyl hydrolase family 32 C-terminal" evidence="7">
    <location>
        <begin position="369"/>
        <end position="429"/>
    </location>
</feature>
<dbReference type="SUPFAM" id="SSF49899">
    <property type="entry name" value="Concanavalin A-like lectins/glucanases"/>
    <property type="match status" value="1"/>
</dbReference>
<keyword evidence="4 5" id="KW-0326">Glycosidase</keyword>
<dbReference type="Gene3D" id="2.60.120.560">
    <property type="entry name" value="Exo-inulinase, domain 1"/>
    <property type="match status" value="1"/>
</dbReference>
<dbReference type="Proteomes" id="UP000095558">
    <property type="component" value="Unassembled WGS sequence"/>
</dbReference>
<dbReference type="InterPro" id="IPR051214">
    <property type="entry name" value="GH32_Enzymes"/>
</dbReference>
<evidence type="ECO:0000313" key="8">
    <source>
        <dbReference type="EMBL" id="CUN96714.1"/>
    </source>
</evidence>
<dbReference type="OrthoDB" id="9759709at2"/>
<dbReference type="GeneID" id="83013299"/>
<dbReference type="RefSeq" id="WP_042402366.1">
    <property type="nucleotide sequence ID" value="NZ_CYYT01000016.1"/>
</dbReference>
<dbReference type="CDD" id="cd08996">
    <property type="entry name" value="GH32_FFase"/>
    <property type="match status" value="1"/>
</dbReference>
<dbReference type="InterPro" id="IPR013320">
    <property type="entry name" value="ConA-like_dom_sf"/>
</dbReference>
<evidence type="ECO:0000259" key="7">
    <source>
        <dbReference type="Pfam" id="PF08244"/>
    </source>
</evidence>
<name>A0A174ERH7_9CLOT</name>
<dbReference type="GO" id="GO:0004564">
    <property type="term" value="F:beta-fructofuranosidase activity"/>
    <property type="evidence" value="ECO:0007669"/>
    <property type="project" value="UniProtKB-EC"/>
</dbReference>
<feature type="domain" description="Glycosyl hydrolase family 32 N-terminal" evidence="6">
    <location>
        <begin position="7"/>
        <end position="316"/>
    </location>
</feature>
<evidence type="ECO:0000256" key="5">
    <source>
        <dbReference type="RuleBase" id="RU362110"/>
    </source>
</evidence>
<dbReference type="SUPFAM" id="SSF75005">
    <property type="entry name" value="Arabinanase/levansucrase/invertase"/>
    <property type="match status" value="1"/>
</dbReference>
<dbReference type="SMART" id="SM00640">
    <property type="entry name" value="Glyco_32"/>
    <property type="match status" value="1"/>
</dbReference>
<dbReference type="EC" id="3.2.1.26" evidence="2"/>
<protein>
    <recommendedName>
        <fullName evidence="2">beta-fructofuranosidase</fullName>
        <ecNumber evidence="2">3.2.1.26</ecNumber>
    </recommendedName>
</protein>
<dbReference type="Gene3D" id="2.115.10.20">
    <property type="entry name" value="Glycosyl hydrolase domain, family 43"/>
    <property type="match status" value="1"/>
</dbReference>
<sequence>MGRPKIHLTAPKNWINDPNGFIYYNGEYHLFYQYFPYDCKWGTMHWGHATSKDLIMWKHYPIALYPTKEYDQNGCFSGTAIIEKGELHLYYTAIKYDKFREGNIHSPYDNYSFEASQAKIVSKDGYTFNNYEDKRLIIPPIMDESLGHRTHTRDPKVWKYKDSYSMILGSKFKQEDNDKFTGEALFYTSKDGEKWTYKNRCYDDTIGDMWECPDLFEVDGRYVLVMSPENIIADDINYTNNSVYSIVDFDEETCEMKLINNQKFLDEGLDLYAPQTTLDEFGNRVLIGWMRMPLTFDGEDWIGMMSLPRVINIKNNDVYFSAPEYIDKLFNKEVKLSEFDVNDVYKLNATLNKDSVLDIGGYKISIVDDSIVTDRSKVFPDMKRKGRVFKSSKLNGRYDLSIYIDNGIIEIFINDGKYVISNIVYGLESKIEVHNIETIRLLKI</sequence>
<dbReference type="PANTHER" id="PTHR43101:SF1">
    <property type="entry name" value="BETA-FRUCTOSIDASE"/>
    <property type="match status" value="1"/>
</dbReference>
<evidence type="ECO:0000256" key="2">
    <source>
        <dbReference type="ARBA" id="ARBA00012758"/>
    </source>
</evidence>
<dbReference type="InterPro" id="IPR023296">
    <property type="entry name" value="Glyco_hydro_beta-prop_sf"/>
</dbReference>
<dbReference type="AlphaFoldDB" id="A0A174ERH7"/>
<reference evidence="8 9" key="1">
    <citation type="submission" date="2015-09" db="EMBL/GenBank/DDBJ databases">
        <authorList>
            <consortium name="Pathogen Informatics"/>
        </authorList>
    </citation>
    <scope>NUCLEOTIDE SEQUENCE [LARGE SCALE GENOMIC DNA]</scope>
    <source>
        <strain evidence="8 9">2789STDY5834855</strain>
    </source>
</reference>
<dbReference type="InterPro" id="IPR013148">
    <property type="entry name" value="Glyco_hydro_32_N"/>
</dbReference>
<dbReference type="EMBL" id="CYZV01000010">
    <property type="protein sequence ID" value="CUN96714.1"/>
    <property type="molecule type" value="Genomic_DNA"/>
</dbReference>
<dbReference type="InterPro" id="IPR001362">
    <property type="entry name" value="Glyco_hydro_32"/>
</dbReference>
<evidence type="ECO:0000259" key="6">
    <source>
        <dbReference type="Pfam" id="PF00251"/>
    </source>
</evidence>
<dbReference type="GO" id="GO:0005975">
    <property type="term" value="P:carbohydrate metabolic process"/>
    <property type="evidence" value="ECO:0007669"/>
    <property type="project" value="InterPro"/>
</dbReference>
<comment type="similarity">
    <text evidence="1 5">Belongs to the glycosyl hydrolase 32 family.</text>
</comment>
<keyword evidence="3 5" id="KW-0378">Hydrolase</keyword>
<organism evidence="8 9">
    <name type="scientific">Clostridium disporicum</name>
    <dbReference type="NCBI Taxonomy" id="84024"/>
    <lineage>
        <taxon>Bacteria</taxon>
        <taxon>Bacillati</taxon>
        <taxon>Bacillota</taxon>
        <taxon>Clostridia</taxon>
        <taxon>Eubacteriales</taxon>
        <taxon>Clostridiaceae</taxon>
        <taxon>Clostridium</taxon>
    </lineage>
</organism>
<proteinExistence type="inferred from homology"/>
<dbReference type="Pfam" id="PF00251">
    <property type="entry name" value="Glyco_hydro_32N"/>
    <property type="match status" value="1"/>
</dbReference>
<dbReference type="InterPro" id="IPR013189">
    <property type="entry name" value="Glyco_hydro_32_C"/>
</dbReference>
<accession>A0A174ERH7</accession>
<evidence type="ECO:0000256" key="1">
    <source>
        <dbReference type="ARBA" id="ARBA00009902"/>
    </source>
</evidence>
<dbReference type="PANTHER" id="PTHR43101">
    <property type="entry name" value="BETA-FRUCTOSIDASE"/>
    <property type="match status" value="1"/>
</dbReference>
<evidence type="ECO:0000256" key="4">
    <source>
        <dbReference type="ARBA" id="ARBA00023295"/>
    </source>
</evidence>
<evidence type="ECO:0000256" key="3">
    <source>
        <dbReference type="ARBA" id="ARBA00022801"/>
    </source>
</evidence>
<gene>
    <name evidence="8" type="primary">scrB_1</name>
    <name evidence="8" type="ORF">ERS852470_01120</name>
</gene>